<evidence type="ECO:0000256" key="2">
    <source>
        <dbReference type="ARBA" id="ARBA00022729"/>
    </source>
</evidence>
<proteinExistence type="predicted"/>
<dbReference type="KEGG" id="lal:AT746_17170"/>
<accession>A0A0U2ZDB1</accession>
<dbReference type="SUPFAM" id="SSF88713">
    <property type="entry name" value="Glycoside hydrolase/deacetylase"/>
    <property type="match status" value="1"/>
</dbReference>
<dbReference type="InterPro" id="IPR002509">
    <property type="entry name" value="NODB_dom"/>
</dbReference>
<sequence length="256" mass="28789">MLLIFFIACPLKAEFNWPKNAKAAVSLAYDDALDSQLDNALPALNRYGFNATFYLTLSSPTLSSRLHEWRLAARQGHELGNHSINHPCRASLPGRDWVEPHNNLDNWSVAAIIQEINNANGFLLALDGETERTFTPPCGDSHAKDGNYLARVTSLFVAIRRPGDPVAQIQQLELHKTPTWFPVNPSLKELTNYVEQAGKNGTLASINFHGVGGDYLSVSAEVHEQFLAWLDANRDQYWLDSFINLSRYIRQQRNKT</sequence>
<evidence type="ECO:0000256" key="1">
    <source>
        <dbReference type="ARBA" id="ARBA00004613"/>
    </source>
</evidence>
<reference evidence="4 5" key="1">
    <citation type="submission" date="2015-12" db="EMBL/GenBank/DDBJ databases">
        <title>Complete genome of Lacimicrobium alkaliphilum KCTC 32984.</title>
        <authorList>
            <person name="Kim S.-G."/>
            <person name="Lee Y.-J."/>
        </authorList>
    </citation>
    <scope>NUCLEOTIDE SEQUENCE [LARGE SCALE GENOMIC DNA]</scope>
    <source>
        <strain evidence="4 5">YelD216</strain>
    </source>
</reference>
<feature type="domain" description="NodB homology" evidence="3">
    <location>
        <begin position="21"/>
        <end position="143"/>
    </location>
</feature>
<protein>
    <recommendedName>
        <fullName evidence="3">NodB homology domain-containing protein</fullName>
    </recommendedName>
</protein>
<dbReference type="AlphaFoldDB" id="A0A0U2ZDB1"/>
<comment type="subcellular location">
    <subcellularLocation>
        <location evidence="1">Secreted</location>
    </subcellularLocation>
</comment>
<evidence type="ECO:0000259" key="3">
    <source>
        <dbReference type="Pfam" id="PF01522"/>
    </source>
</evidence>
<dbReference type="PANTHER" id="PTHR34216">
    <property type="match status" value="1"/>
</dbReference>
<dbReference type="Gene3D" id="3.20.20.370">
    <property type="entry name" value="Glycoside hydrolase/deacetylase"/>
    <property type="match status" value="1"/>
</dbReference>
<organism evidence="4 5">
    <name type="scientific">Lacimicrobium alkaliphilum</name>
    <dbReference type="NCBI Taxonomy" id="1526571"/>
    <lineage>
        <taxon>Bacteria</taxon>
        <taxon>Pseudomonadati</taxon>
        <taxon>Pseudomonadota</taxon>
        <taxon>Gammaproteobacteria</taxon>
        <taxon>Alteromonadales</taxon>
        <taxon>Alteromonadaceae</taxon>
        <taxon>Lacimicrobium</taxon>
    </lineage>
</organism>
<dbReference type="InterPro" id="IPR051398">
    <property type="entry name" value="Polysacch_Deacetylase"/>
</dbReference>
<dbReference type="EMBL" id="CP013650">
    <property type="protein sequence ID" value="ALT00533.1"/>
    <property type="molecule type" value="Genomic_DNA"/>
</dbReference>
<evidence type="ECO:0000313" key="5">
    <source>
        <dbReference type="Proteomes" id="UP000068447"/>
    </source>
</evidence>
<dbReference type="GO" id="GO:0005975">
    <property type="term" value="P:carbohydrate metabolic process"/>
    <property type="evidence" value="ECO:0007669"/>
    <property type="project" value="InterPro"/>
</dbReference>
<keyword evidence="5" id="KW-1185">Reference proteome</keyword>
<keyword evidence="2" id="KW-0732">Signal</keyword>
<dbReference type="GO" id="GO:0005576">
    <property type="term" value="C:extracellular region"/>
    <property type="evidence" value="ECO:0007669"/>
    <property type="project" value="UniProtKB-SubCell"/>
</dbReference>
<dbReference type="Proteomes" id="UP000068447">
    <property type="component" value="Chromosome"/>
</dbReference>
<name>A0A0U2ZDB1_9ALTE</name>
<dbReference type="InterPro" id="IPR011330">
    <property type="entry name" value="Glyco_hydro/deAcase_b/a-brl"/>
</dbReference>
<dbReference type="GO" id="GO:0016810">
    <property type="term" value="F:hydrolase activity, acting on carbon-nitrogen (but not peptide) bonds"/>
    <property type="evidence" value="ECO:0007669"/>
    <property type="project" value="InterPro"/>
</dbReference>
<evidence type="ECO:0000313" key="4">
    <source>
        <dbReference type="EMBL" id="ALT00533.1"/>
    </source>
</evidence>
<dbReference type="PANTHER" id="PTHR34216:SF3">
    <property type="entry name" value="POLY-BETA-1,6-N-ACETYL-D-GLUCOSAMINE N-DEACETYLASE"/>
    <property type="match status" value="1"/>
</dbReference>
<gene>
    <name evidence="4" type="ORF">AT746_17170</name>
</gene>
<dbReference type="STRING" id="1526571.AT746_17170"/>
<dbReference type="OrthoDB" id="9784220at2"/>
<dbReference type="Pfam" id="PF01522">
    <property type="entry name" value="Polysacc_deac_1"/>
    <property type="match status" value="1"/>
</dbReference>